<dbReference type="CDD" id="cd11377">
    <property type="entry name" value="Pro-peptidase_S53"/>
    <property type="match status" value="1"/>
</dbReference>
<dbReference type="OrthoDB" id="409122at2759"/>
<dbReference type="CDD" id="cd04056">
    <property type="entry name" value="Peptidases_S53"/>
    <property type="match status" value="1"/>
</dbReference>
<gene>
    <name evidence="18" type="ORF">BP01DRAFT_347983</name>
</gene>
<keyword evidence="9 15" id="KW-0378">Hydrolase</keyword>
<dbReference type="SMART" id="SM00944">
    <property type="entry name" value="Pro-kuma_activ"/>
    <property type="match status" value="1"/>
</dbReference>
<dbReference type="SUPFAM" id="SSF52743">
    <property type="entry name" value="Subtilisin-like"/>
    <property type="match status" value="1"/>
</dbReference>
<evidence type="ECO:0000256" key="5">
    <source>
        <dbReference type="ARBA" id="ARBA00022525"/>
    </source>
</evidence>
<keyword evidence="11 15" id="KW-0106">Calcium</keyword>
<evidence type="ECO:0000256" key="12">
    <source>
        <dbReference type="ARBA" id="ARBA00023026"/>
    </source>
</evidence>
<feature type="active site" description="Charge relay system" evidence="15">
    <location>
        <position position="502"/>
    </location>
</feature>
<dbReference type="EMBL" id="KZ821257">
    <property type="protein sequence ID" value="PYH41952.1"/>
    <property type="molecule type" value="Genomic_DNA"/>
</dbReference>
<evidence type="ECO:0000313" key="19">
    <source>
        <dbReference type="Proteomes" id="UP000248349"/>
    </source>
</evidence>
<evidence type="ECO:0000256" key="6">
    <source>
        <dbReference type="ARBA" id="ARBA00022670"/>
    </source>
</evidence>
<dbReference type="GO" id="GO:0004252">
    <property type="term" value="F:serine-type endopeptidase activity"/>
    <property type="evidence" value="ECO:0007669"/>
    <property type="project" value="UniProtKB-UniRule"/>
</dbReference>
<evidence type="ECO:0000313" key="18">
    <source>
        <dbReference type="EMBL" id="PYH41952.1"/>
    </source>
</evidence>
<dbReference type="PROSITE" id="PS00138">
    <property type="entry name" value="SUBTILASE_SER"/>
    <property type="match status" value="1"/>
</dbReference>
<dbReference type="InterPro" id="IPR036852">
    <property type="entry name" value="Peptidase_S8/S53_dom_sf"/>
</dbReference>
<dbReference type="GO" id="GO:0005576">
    <property type="term" value="C:extracellular region"/>
    <property type="evidence" value="ECO:0007669"/>
    <property type="project" value="UniProtKB-SubCell"/>
</dbReference>
<evidence type="ECO:0000256" key="9">
    <source>
        <dbReference type="ARBA" id="ARBA00022801"/>
    </source>
</evidence>
<keyword evidence="13" id="KW-0865">Zymogen</keyword>
<dbReference type="Gene3D" id="3.40.50.200">
    <property type="entry name" value="Peptidase S8/S53 domain"/>
    <property type="match status" value="1"/>
</dbReference>
<dbReference type="GO" id="GO:0006508">
    <property type="term" value="P:proteolysis"/>
    <property type="evidence" value="ECO:0007669"/>
    <property type="project" value="UniProtKB-KW"/>
</dbReference>
<evidence type="ECO:0000256" key="15">
    <source>
        <dbReference type="PROSITE-ProRule" id="PRU01032"/>
    </source>
</evidence>
<evidence type="ECO:0000256" key="10">
    <source>
        <dbReference type="ARBA" id="ARBA00022825"/>
    </source>
</evidence>
<dbReference type="RefSeq" id="XP_025427934.1">
    <property type="nucleotide sequence ID" value="XM_025573710.1"/>
</dbReference>
<keyword evidence="19" id="KW-1185">Reference proteome</keyword>
<keyword evidence="14" id="KW-0325">Glycoprotein</keyword>
<dbReference type="AlphaFoldDB" id="A0A319A3B1"/>
<reference evidence="18 19" key="1">
    <citation type="submission" date="2016-12" db="EMBL/GenBank/DDBJ databases">
        <title>The genomes of Aspergillus section Nigri reveals drivers in fungal speciation.</title>
        <authorList>
            <consortium name="DOE Joint Genome Institute"/>
            <person name="Vesth T.C."/>
            <person name="Nybo J."/>
            <person name="Theobald S."/>
            <person name="Brandl J."/>
            <person name="Frisvad J.C."/>
            <person name="Nielsen K.F."/>
            <person name="Lyhne E.K."/>
            <person name="Kogle M.E."/>
            <person name="Kuo A."/>
            <person name="Riley R."/>
            <person name="Clum A."/>
            <person name="Nolan M."/>
            <person name="Lipzen A."/>
            <person name="Salamov A."/>
            <person name="Henrissat B."/>
            <person name="Wiebenga A."/>
            <person name="De Vries R.P."/>
            <person name="Grigoriev I.V."/>
            <person name="Mortensen U.H."/>
            <person name="Andersen M.R."/>
            <person name="Baker S.E."/>
        </authorList>
    </citation>
    <scope>NUCLEOTIDE SEQUENCE [LARGE SCALE GENOMIC DNA]</scope>
    <source>
        <strain evidence="18 19">JOP 1030-1</strain>
    </source>
</reference>
<organism evidence="18 19">
    <name type="scientific">Aspergillus saccharolyticus JOP 1030-1</name>
    <dbReference type="NCBI Taxonomy" id="1450539"/>
    <lineage>
        <taxon>Eukaryota</taxon>
        <taxon>Fungi</taxon>
        <taxon>Dikarya</taxon>
        <taxon>Ascomycota</taxon>
        <taxon>Pezizomycotina</taxon>
        <taxon>Eurotiomycetes</taxon>
        <taxon>Eurotiomycetidae</taxon>
        <taxon>Eurotiales</taxon>
        <taxon>Aspergillaceae</taxon>
        <taxon>Aspergillus</taxon>
        <taxon>Aspergillus subgen. Circumdati</taxon>
    </lineage>
</organism>
<keyword evidence="10 15" id="KW-0720">Serine protease</keyword>
<feature type="active site" description="Charge relay system" evidence="15">
    <location>
        <position position="291"/>
    </location>
</feature>
<evidence type="ECO:0000256" key="11">
    <source>
        <dbReference type="ARBA" id="ARBA00022837"/>
    </source>
</evidence>
<dbReference type="InterPro" id="IPR050819">
    <property type="entry name" value="Tripeptidyl-peptidase_I"/>
</dbReference>
<dbReference type="PROSITE" id="PS51695">
    <property type="entry name" value="SEDOLISIN"/>
    <property type="match status" value="1"/>
</dbReference>
<proteinExistence type="predicted"/>
<feature type="active site" description="Charge relay system" evidence="15">
    <location>
        <position position="287"/>
    </location>
</feature>
<evidence type="ECO:0000256" key="1">
    <source>
        <dbReference type="ARBA" id="ARBA00001910"/>
    </source>
</evidence>
<dbReference type="EC" id="3.4.14.10" evidence="4"/>
<dbReference type="GO" id="GO:0046872">
    <property type="term" value="F:metal ion binding"/>
    <property type="evidence" value="ECO:0007669"/>
    <property type="project" value="UniProtKB-UniRule"/>
</dbReference>
<feature type="domain" description="Peptidase S53" evidence="17">
    <location>
        <begin position="211"/>
        <end position="593"/>
    </location>
</feature>
<evidence type="ECO:0000256" key="4">
    <source>
        <dbReference type="ARBA" id="ARBA00012462"/>
    </source>
</evidence>
<keyword evidence="8 16" id="KW-0732">Signal</keyword>
<feature type="binding site" evidence="15">
    <location>
        <position position="571"/>
    </location>
    <ligand>
        <name>Ca(2+)</name>
        <dbReference type="ChEBI" id="CHEBI:29108"/>
    </ligand>
</feature>
<feature type="chain" id="PRO_5016436986" description="tripeptidyl-peptidase II" evidence="16">
    <location>
        <begin position="20"/>
        <end position="593"/>
    </location>
</feature>
<feature type="binding site" evidence="15">
    <location>
        <position position="545"/>
    </location>
    <ligand>
        <name>Ca(2+)</name>
        <dbReference type="ChEBI" id="CHEBI:29108"/>
    </ligand>
</feature>
<dbReference type="InterPro" id="IPR000209">
    <property type="entry name" value="Peptidase_S8/S53_dom"/>
</dbReference>
<evidence type="ECO:0000256" key="8">
    <source>
        <dbReference type="ARBA" id="ARBA00022729"/>
    </source>
</evidence>
<dbReference type="InterPro" id="IPR030400">
    <property type="entry name" value="Sedolisin_dom"/>
</dbReference>
<evidence type="ECO:0000256" key="7">
    <source>
        <dbReference type="ARBA" id="ARBA00022723"/>
    </source>
</evidence>
<protein>
    <recommendedName>
        <fullName evidence="4">tripeptidyl-peptidase II</fullName>
        <ecNumber evidence="4">3.4.14.10</ecNumber>
    </recommendedName>
</protein>
<dbReference type="SUPFAM" id="SSF54897">
    <property type="entry name" value="Protease propeptides/inhibitors"/>
    <property type="match status" value="1"/>
</dbReference>
<dbReference type="STRING" id="1450539.A0A319A3B1"/>
<accession>A0A319A3B1</accession>
<evidence type="ECO:0000256" key="3">
    <source>
        <dbReference type="ARBA" id="ARBA00004239"/>
    </source>
</evidence>
<feature type="binding site" evidence="15">
    <location>
        <position position="573"/>
    </location>
    <ligand>
        <name>Ca(2+)</name>
        <dbReference type="ChEBI" id="CHEBI:29108"/>
    </ligand>
</feature>
<dbReference type="InterPro" id="IPR015366">
    <property type="entry name" value="S53_propep"/>
</dbReference>
<dbReference type="GO" id="GO:0008240">
    <property type="term" value="F:tripeptidyl-peptidase activity"/>
    <property type="evidence" value="ECO:0007669"/>
    <property type="project" value="UniProtKB-EC"/>
</dbReference>
<evidence type="ECO:0000256" key="2">
    <source>
        <dbReference type="ARBA" id="ARBA00002451"/>
    </source>
</evidence>
<keyword evidence="6 15" id="KW-0645">Protease</keyword>
<evidence type="ECO:0000256" key="14">
    <source>
        <dbReference type="ARBA" id="ARBA00023180"/>
    </source>
</evidence>
<dbReference type="Proteomes" id="UP000248349">
    <property type="component" value="Unassembled WGS sequence"/>
</dbReference>
<sequence length="593" mass="64845">MWSAFVTIILGALPLLVHGLATLAIPTDGYLVVDQLQNVPVGWMQQSGPPSSTPMRFWLAMRKPDLSQFEQQVIARSTPGHPDYGRHLTREELRGSMRPSDEAMAKVRSWLEWEHVPAESIEDRGDWLTFTVPLSQAESMMKTRFSYFYYPSTQTTAVRTLVYSVPEEIWPFVQLIQPTTRFGAPQAQDSPETFVPVALTAEDLTGNCSMTVTPACLRQLYGIDDTESIPDPRNRLGVSGFLEEYARYNDLEQFLAKYAPDQADVNFTVVSINGGRNLQYSLIPSSEASLDVQYALSLAYHASAVYYTTAGRGPMVQESGALTVDESTNEPYLEQLHYLLDLPDNDLPAVLSTSYGEEEPFVPAAYAEAVCNLFAQLSARGVSVIFSSGDWGPGDTCVTHDGTHRTRFQPVFPASCPFVTSVGGTEGMDPESAVSFSGGGFSDIFARPSYQDASVTSYLHKLGDRWEGLYNPQGRGIPDVSTQANNFVLVDHGEYMKTGGTSAAAPVFAAIISRLNAARLEQGKPTLGFLNPWLYSLNQKGFTDIVDGGSIGCDDPSGAQVPYAGWNATPGWDPVTGLGTPYYETLLELALEA</sequence>
<keyword evidence="5" id="KW-0964">Secreted</keyword>
<dbReference type="FunFam" id="3.40.50.200:FF:000015">
    <property type="entry name" value="Tripeptidyl peptidase A"/>
    <property type="match status" value="1"/>
</dbReference>
<dbReference type="GeneID" id="37074938"/>
<dbReference type="PANTHER" id="PTHR14218:SF32">
    <property type="entry name" value="TRIPEPTIDYL PEPTIDASE SED3 (AFU_ORTHOLOGUE AFUA_3G08930)"/>
    <property type="match status" value="1"/>
</dbReference>
<dbReference type="Pfam" id="PF00082">
    <property type="entry name" value="Peptidase_S8"/>
    <property type="match status" value="1"/>
</dbReference>
<keyword evidence="12" id="KW-0843">Virulence</keyword>
<dbReference type="InterPro" id="IPR023828">
    <property type="entry name" value="Peptidase_S8_Ser-AS"/>
</dbReference>
<keyword evidence="7 15" id="KW-0479">Metal-binding</keyword>
<evidence type="ECO:0000256" key="13">
    <source>
        <dbReference type="ARBA" id="ARBA00023145"/>
    </source>
</evidence>
<name>A0A319A3B1_9EURO</name>
<comment type="function">
    <text evidence="2">Secreted tripeptidyl-peptidase which degrades proteins at acidic pHs and is involved in virulence.</text>
</comment>
<comment type="cofactor">
    <cofactor evidence="15">
        <name>Ca(2+)</name>
        <dbReference type="ChEBI" id="CHEBI:29108"/>
    </cofactor>
    <text evidence="15">Binds 1 Ca(2+) ion per subunit.</text>
</comment>
<comment type="catalytic activity">
    <reaction evidence="1">
        <text>Release of an N-terminal tripeptide from a polypeptide.</text>
        <dbReference type="EC" id="3.4.14.10"/>
    </reaction>
</comment>
<dbReference type="PANTHER" id="PTHR14218">
    <property type="entry name" value="PROTEASE S8 TRIPEPTIDYL PEPTIDASE I CLN2"/>
    <property type="match status" value="1"/>
</dbReference>
<feature type="binding site" evidence="15">
    <location>
        <position position="544"/>
    </location>
    <ligand>
        <name>Ca(2+)</name>
        <dbReference type="ChEBI" id="CHEBI:29108"/>
    </ligand>
</feature>
<dbReference type="Pfam" id="PF09286">
    <property type="entry name" value="Pro-kuma_activ"/>
    <property type="match status" value="1"/>
</dbReference>
<feature type="signal peptide" evidence="16">
    <location>
        <begin position="1"/>
        <end position="19"/>
    </location>
</feature>
<evidence type="ECO:0000256" key="16">
    <source>
        <dbReference type="SAM" id="SignalP"/>
    </source>
</evidence>
<comment type="subcellular location">
    <subcellularLocation>
        <location evidence="3">Secreted</location>
        <location evidence="3">Extracellular space</location>
    </subcellularLocation>
</comment>
<evidence type="ECO:0000259" key="17">
    <source>
        <dbReference type="PROSITE" id="PS51695"/>
    </source>
</evidence>